<reference evidence="2" key="1">
    <citation type="journal article" date="2020" name="Stud. Mycol.">
        <title>101 Dothideomycetes genomes: a test case for predicting lifestyles and emergence of pathogens.</title>
        <authorList>
            <person name="Haridas S."/>
            <person name="Albert R."/>
            <person name="Binder M."/>
            <person name="Bloem J."/>
            <person name="Labutti K."/>
            <person name="Salamov A."/>
            <person name="Andreopoulos B."/>
            <person name="Baker S."/>
            <person name="Barry K."/>
            <person name="Bills G."/>
            <person name="Bluhm B."/>
            <person name="Cannon C."/>
            <person name="Castanera R."/>
            <person name="Culley D."/>
            <person name="Daum C."/>
            <person name="Ezra D."/>
            <person name="Gonzalez J."/>
            <person name="Henrissat B."/>
            <person name="Kuo A."/>
            <person name="Liang C."/>
            <person name="Lipzen A."/>
            <person name="Lutzoni F."/>
            <person name="Magnuson J."/>
            <person name="Mondo S."/>
            <person name="Nolan M."/>
            <person name="Ohm R."/>
            <person name="Pangilinan J."/>
            <person name="Park H.-J."/>
            <person name="Ramirez L."/>
            <person name="Alfaro M."/>
            <person name="Sun H."/>
            <person name="Tritt A."/>
            <person name="Yoshinaga Y."/>
            <person name="Zwiers L.-H."/>
            <person name="Turgeon B."/>
            <person name="Goodwin S."/>
            <person name="Spatafora J."/>
            <person name="Crous P."/>
            <person name="Grigoriev I."/>
        </authorList>
    </citation>
    <scope>NUCLEOTIDE SEQUENCE</scope>
    <source>
        <strain evidence="2">CBS 175.79</strain>
    </source>
</reference>
<protein>
    <submittedName>
        <fullName evidence="2">Uncharacterized protein</fullName>
    </submittedName>
</protein>
<sequence length="167" mass="18576">MRYRPVSSMALRGVLRTECQGSRWEKDTRQAHTGQVGQDGPSGKVRVRYCKTREATKLKPSTRLRTQYPQICTLLHPSSTNSYPDNLPSIHPIIHSPTPLHSTHTNPCQLPLAQTHRRANQKKKGNPSRSNRSSMMMSGPPLMICSVGWGPSPSLIVQPLQFPTAAT</sequence>
<keyword evidence="3" id="KW-1185">Reference proteome</keyword>
<dbReference type="AlphaFoldDB" id="A0A6A5XUQ7"/>
<feature type="compositionally biased region" description="Low complexity" evidence="1">
    <location>
        <begin position="127"/>
        <end position="137"/>
    </location>
</feature>
<feature type="region of interest" description="Disordered" evidence="1">
    <location>
        <begin position="114"/>
        <end position="137"/>
    </location>
</feature>
<dbReference type="RefSeq" id="XP_033385424.1">
    <property type="nucleotide sequence ID" value="XM_033521160.1"/>
</dbReference>
<feature type="compositionally biased region" description="Basic residues" evidence="1">
    <location>
        <begin position="115"/>
        <end position="126"/>
    </location>
</feature>
<evidence type="ECO:0000313" key="3">
    <source>
        <dbReference type="Proteomes" id="UP000799778"/>
    </source>
</evidence>
<dbReference type="EMBL" id="ML978068">
    <property type="protein sequence ID" value="KAF2017085.1"/>
    <property type="molecule type" value="Genomic_DNA"/>
</dbReference>
<proteinExistence type="predicted"/>
<accession>A0A6A5XUQ7</accession>
<evidence type="ECO:0000313" key="2">
    <source>
        <dbReference type="EMBL" id="KAF2017085.1"/>
    </source>
</evidence>
<dbReference type="Proteomes" id="UP000799778">
    <property type="component" value="Unassembled WGS sequence"/>
</dbReference>
<evidence type="ECO:0000256" key="1">
    <source>
        <dbReference type="SAM" id="MobiDB-lite"/>
    </source>
</evidence>
<gene>
    <name evidence="2" type="ORF">BU24DRAFT_143478</name>
</gene>
<name>A0A6A5XUQ7_9PLEO</name>
<dbReference type="GeneID" id="54278557"/>
<organism evidence="2 3">
    <name type="scientific">Aaosphaeria arxii CBS 175.79</name>
    <dbReference type="NCBI Taxonomy" id="1450172"/>
    <lineage>
        <taxon>Eukaryota</taxon>
        <taxon>Fungi</taxon>
        <taxon>Dikarya</taxon>
        <taxon>Ascomycota</taxon>
        <taxon>Pezizomycotina</taxon>
        <taxon>Dothideomycetes</taxon>
        <taxon>Pleosporomycetidae</taxon>
        <taxon>Pleosporales</taxon>
        <taxon>Pleosporales incertae sedis</taxon>
        <taxon>Aaosphaeria</taxon>
    </lineage>
</organism>
<feature type="region of interest" description="Disordered" evidence="1">
    <location>
        <begin position="23"/>
        <end position="43"/>
    </location>
</feature>